<dbReference type="Proteomes" id="UP000294498">
    <property type="component" value="Unassembled WGS sequence"/>
</dbReference>
<evidence type="ECO:0000256" key="1">
    <source>
        <dbReference type="ARBA" id="ARBA00004442"/>
    </source>
</evidence>
<accession>A0A4R8DFW1</accession>
<proteinExistence type="inferred from homology"/>
<organism evidence="9 10">
    <name type="scientific">Dinghuibacter silviterrae</name>
    <dbReference type="NCBI Taxonomy" id="1539049"/>
    <lineage>
        <taxon>Bacteria</taxon>
        <taxon>Pseudomonadati</taxon>
        <taxon>Bacteroidota</taxon>
        <taxon>Chitinophagia</taxon>
        <taxon>Chitinophagales</taxon>
        <taxon>Chitinophagaceae</taxon>
        <taxon>Dinghuibacter</taxon>
    </lineage>
</organism>
<sequence>MKKISFFALGMAALVFASCKKFLAENPKSSQPVGDYYQTIDQVQSAVNYLYNPATGPNSFFSIGGLYDGSNSFTLDNLSGMSNNVVAQNPSVRYFASLTQTADNEDNYVDGIWSSFYSNIASANTIITAVSASTSIDQTSAAPLVATAKFFRAMDYYYLVRLFGAVPLILKPYTSLDGIYAPRTSVDSVYQAIVKDLNDAYTNGGLTDKPMGQNGNQISKGTVGTVLAEVYLTMAGKPLGQGSTAYTSALQTAQSIINSSGGYALFDNSGGTTAFDKLRLTAYDQGSEYMYFVEYNSSIQQSAYPEYSLPNTFPLSVPNSNLHVAYTLVTQAWTPTTTLLSMYDSTNDIRRHEKQFYSTSFNYTTTGGTPASITYSFMPYRWFDSLAIFSTAASGKYTSVYRLADVYLIAAEAANELNQDPTPFLTPILARAYVTPPAIPANQASRRNFILAERFKELAMEGHFWFDMLRTQSYPDVDASHNVTFSALVGHSNGRGQTYANTDLLFPLPLTEMQRNPNLVPQNPGY</sequence>
<feature type="domain" description="RagB/SusD" evidence="7">
    <location>
        <begin position="361"/>
        <end position="526"/>
    </location>
</feature>
<keyword evidence="4" id="KW-0472">Membrane</keyword>
<comment type="subcellular location">
    <subcellularLocation>
        <location evidence="1">Cell outer membrane</location>
    </subcellularLocation>
</comment>
<dbReference type="AlphaFoldDB" id="A0A4R8DFW1"/>
<evidence type="ECO:0000313" key="9">
    <source>
        <dbReference type="EMBL" id="TDW95840.1"/>
    </source>
</evidence>
<comment type="similarity">
    <text evidence="2">Belongs to the SusD family.</text>
</comment>
<keyword evidence="3 6" id="KW-0732">Signal</keyword>
<dbReference type="OrthoDB" id="5694214at2"/>
<name>A0A4R8DFW1_9BACT</name>
<evidence type="ECO:0000256" key="6">
    <source>
        <dbReference type="SAM" id="SignalP"/>
    </source>
</evidence>
<feature type="signal peptide" evidence="6">
    <location>
        <begin position="1"/>
        <end position="17"/>
    </location>
</feature>
<evidence type="ECO:0000259" key="8">
    <source>
        <dbReference type="Pfam" id="PF14322"/>
    </source>
</evidence>
<feature type="domain" description="SusD-like N-terminal" evidence="8">
    <location>
        <begin position="71"/>
        <end position="202"/>
    </location>
</feature>
<dbReference type="EMBL" id="SODV01000002">
    <property type="protein sequence ID" value="TDW95840.1"/>
    <property type="molecule type" value="Genomic_DNA"/>
</dbReference>
<evidence type="ECO:0000313" key="10">
    <source>
        <dbReference type="Proteomes" id="UP000294498"/>
    </source>
</evidence>
<dbReference type="RefSeq" id="WP_133995567.1">
    <property type="nucleotide sequence ID" value="NZ_SODV01000002.1"/>
</dbReference>
<keyword evidence="5" id="KW-0998">Cell outer membrane</keyword>
<comment type="caution">
    <text evidence="9">The sequence shown here is derived from an EMBL/GenBank/DDBJ whole genome shotgun (WGS) entry which is preliminary data.</text>
</comment>
<dbReference type="InterPro" id="IPR033985">
    <property type="entry name" value="SusD-like_N"/>
</dbReference>
<gene>
    <name evidence="9" type="ORF">EDB95_3654</name>
</gene>
<keyword evidence="10" id="KW-1185">Reference proteome</keyword>
<dbReference type="Gene3D" id="1.25.40.390">
    <property type="match status" value="1"/>
</dbReference>
<dbReference type="GO" id="GO:0009279">
    <property type="term" value="C:cell outer membrane"/>
    <property type="evidence" value="ECO:0007669"/>
    <property type="project" value="UniProtKB-SubCell"/>
</dbReference>
<evidence type="ECO:0000256" key="4">
    <source>
        <dbReference type="ARBA" id="ARBA00023136"/>
    </source>
</evidence>
<evidence type="ECO:0000256" key="5">
    <source>
        <dbReference type="ARBA" id="ARBA00023237"/>
    </source>
</evidence>
<protein>
    <submittedName>
        <fullName evidence="9">Putative outer membrane starch-binding protein</fullName>
    </submittedName>
</protein>
<dbReference type="PROSITE" id="PS51257">
    <property type="entry name" value="PROKAR_LIPOPROTEIN"/>
    <property type="match status" value="1"/>
</dbReference>
<reference evidence="9 10" key="1">
    <citation type="submission" date="2019-03" db="EMBL/GenBank/DDBJ databases">
        <title>Genomic Encyclopedia of Type Strains, Phase IV (KMG-IV): sequencing the most valuable type-strain genomes for metagenomic binning, comparative biology and taxonomic classification.</title>
        <authorList>
            <person name="Goeker M."/>
        </authorList>
    </citation>
    <scope>NUCLEOTIDE SEQUENCE [LARGE SCALE GENOMIC DNA]</scope>
    <source>
        <strain evidence="9 10">DSM 100059</strain>
    </source>
</reference>
<feature type="chain" id="PRO_5021024559" evidence="6">
    <location>
        <begin position="18"/>
        <end position="526"/>
    </location>
</feature>
<dbReference type="Pfam" id="PF14322">
    <property type="entry name" value="SusD-like_3"/>
    <property type="match status" value="1"/>
</dbReference>
<evidence type="ECO:0000259" key="7">
    <source>
        <dbReference type="Pfam" id="PF07980"/>
    </source>
</evidence>
<dbReference type="InterPro" id="IPR012944">
    <property type="entry name" value="SusD_RagB_dom"/>
</dbReference>
<dbReference type="Pfam" id="PF07980">
    <property type="entry name" value="SusD_RagB"/>
    <property type="match status" value="1"/>
</dbReference>
<evidence type="ECO:0000256" key="3">
    <source>
        <dbReference type="ARBA" id="ARBA00022729"/>
    </source>
</evidence>
<dbReference type="SUPFAM" id="SSF48452">
    <property type="entry name" value="TPR-like"/>
    <property type="match status" value="1"/>
</dbReference>
<dbReference type="InterPro" id="IPR011990">
    <property type="entry name" value="TPR-like_helical_dom_sf"/>
</dbReference>
<evidence type="ECO:0000256" key="2">
    <source>
        <dbReference type="ARBA" id="ARBA00006275"/>
    </source>
</evidence>